<dbReference type="KEGG" id="ebla:JGUZn3_09970"/>
<keyword evidence="1" id="KW-0472">Membrane</keyword>
<accession>A0A7H1NR17</accession>
<evidence type="ECO:0000313" key="3">
    <source>
        <dbReference type="Proteomes" id="UP000516349"/>
    </source>
</evidence>
<evidence type="ECO:0000256" key="1">
    <source>
        <dbReference type="SAM" id="Phobius"/>
    </source>
</evidence>
<proteinExistence type="predicted"/>
<protein>
    <submittedName>
        <fullName evidence="2">Uncharacterized protein</fullName>
    </submittedName>
</protein>
<keyword evidence="3" id="KW-1185">Reference proteome</keyword>
<dbReference type="AlphaFoldDB" id="A0A7H1NR17"/>
<reference evidence="2 3" key="1">
    <citation type="submission" date="2020-08" db="EMBL/GenBank/DDBJ databases">
        <title>Complete genome sequence of Entomobacter blattae G55GP.</title>
        <authorList>
            <person name="Poehlein A."/>
            <person name="Guzman J."/>
            <person name="Daniel R."/>
            <person name="Vilcinskas A."/>
        </authorList>
    </citation>
    <scope>NUCLEOTIDE SEQUENCE [LARGE SCALE GENOMIC DNA]</scope>
    <source>
        <strain evidence="2 3">G55GP</strain>
    </source>
</reference>
<keyword evidence="1" id="KW-0812">Transmembrane</keyword>
<gene>
    <name evidence="2" type="ORF">JGUZn3_09970</name>
</gene>
<organism evidence="2 3">
    <name type="scientific">Entomobacter blattae</name>
    <dbReference type="NCBI Taxonomy" id="2762277"/>
    <lineage>
        <taxon>Bacteria</taxon>
        <taxon>Pseudomonadati</taxon>
        <taxon>Pseudomonadota</taxon>
        <taxon>Alphaproteobacteria</taxon>
        <taxon>Acetobacterales</taxon>
        <taxon>Acetobacteraceae</taxon>
        <taxon>Entomobacter</taxon>
    </lineage>
</organism>
<keyword evidence="1" id="KW-1133">Transmembrane helix</keyword>
<name>A0A7H1NR17_9PROT</name>
<sequence length="151" mass="17283">MKDMINRELSTPYKRCMIKNTRAASAFQRGFFTLFGAFPIQLAALLRKSSYVKRGRGKERLSLKFSQVQNSPGLKFFRIQKFSGLKAFLGSNFSEFKTLFKGGILLRSISRSLFSLHKVFLTQDNFSLQTSLSPNTAFWPEVLLLKDRPCP</sequence>
<dbReference type="Proteomes" id="UP000516349">
    <property type="component" value="Chromosome"/>
</dbReference>
<evidence type="ECO:0000313" key="2">
    <source>
        <dbReference type="EMBL" id="QNT78227.1"/>
    </source>
</evidence>
<dbReference type="EMBL" id="CP060244">
    <property type="protein sequence ID" value="QNT78227.1"/>
    <property type="molecule type" value="Genomic_DNA"/>
</dbReference>
<feature type="transmembrane region" description="Helical" evidence="1">
    <location>
        <begin position="27"/>
        <end position="46"/>
    </location>
</feature>